<organism evidence="10 11">
    <name type="scientific">Ladona fulva</name>
    <name type="common">Scarce chaser dragonfly</name>
    <name type="synonym">Libellula fulva</name>
    <dbReference type="NCBI Taxonomy" id="123851"/>
    <lineage>
        <taxon>Eukaryota</taxon>
        <taxon>Metazoa</taxon>
        <taxon>Ecdysozoa</taxon>
        <taxon>Arthropoda</taxon>
        <taxon>Hexapoda</taxon>
        <taxon>Insecta</taxon>
        <taxon>Pterygota</taxon>
        <taxon>Palaeoptera</taxon>
        <taxon>Odonata</taxon>
        <taxon>Epiprocta</taxon>
        <taxon>Anisoptera</taxon>
        <taxon>Libelluloidea</taxon>
        <taxon>Libellulidae</taxon>
        <taxon>Ladona</taxon>
    </lineage>
</organism>
<dbReference type="Proteomes" id="UP000792457">
    <property type="component" value="Unassembled WGS sequence"/>
</dbReference>
<evidence type="ECO:0000256" key="1">
    <source>
        <dbReference type="ARBA" id="ARBA00004141"/>
    </source>
</evidence>
<keyword evidence="11" id="KW-1185">Reference proteome</keyword>
<dbReference type="InterPro" id="IPR001204">
    <property type="entry name" value="Phos_transporter"/>
</dbReference>
<evidence type="ECO:0000256" key="7">
    <source>
        <dbReference type="ARBA" id="ARBA00023136"/>
    </source>
</evidence>
<feature type="chain" id="PRO_5035476845" evidence="9">
    <location>
        <begin position="36"/>
        <end position="161"/>
    </location>
</feature>
<reference evidence="10" key="2">
    <citation type="submission" date="2017-10" db="EMBL/GenBank/DDBJ databases">
        <title>Ladona fulva Genome sequencing and assembly.</title>
        <authorList>
            <person name="Murali S."/>
            <person name="Richards S."/>
            <person name="Bandaranaike D."/>
            <person name="Bellair M."/>
            <person name="Blankenburg K."/>
            <person name="Chao H."/>
            <person name="Dinh H."/>
            <person name="Doddapaneni H."/>
            <person name="Dugan-Rocha S."/>
            <person name="Elkadiri S."/>
            <person name="Gnanaolivu R."/>
            <person name="Hernandez B."/>
            <person name="Skinner E."/>
            <person name="Javaid M."/>
            <person name="Lee S."/>
            <person name="Li M."/>
            <person name="Ming W."/>
            <person name="Munidasa M."/>
            <person name="Muniz J."/>
            <person name="Nguyen L."/>
            <person name="Hughes D."/>
            <person name="Osuji N."/>
            <person name="Pu L.-L."/>
            <person name="Puazo M."/>
            <person name="Qu C."/>
            <person name="Quiroz J."/>
            <person name="Raj R."/>
            <person name="Weissenberger G."/>
            <person name="Xin Y."/>
            <person name="Zou X."/>
            <person name="Han Y."/>
            <person name="Worley K."/>
            <person name="Muzny D."/>
            <person name="Gibbs R."/>
        </authorList>
    </citation>
    <scope>NUCLEOTIDE SEQUENCE</scope>
    <source>
        <strain evidence="10">Sampled in the wild</strain>
    </source>
</reference>
<evidence type="ECO:0000256" key="2">
    <source>
        <dbReference type="ARBA" id="ARBA00009916"/>
    </source>
</evidence>
<keyword evidence="3" id="KW-0813">Transport</keyword>
<comment type="caution">
    <text evidence="10">The sequence shown here is derived from an EMBL/GenBank/DDBJ whole genome shotgun (WGS) entry which is preliminary data.</text>
</comment>
<evidence type="ECO:0000256" key="9">
    <source>
        <dbReference type="SAM" id="SignalP"/>
    </source>
</evidence>
<dbReference type="GO" id="GO:0016020">
    <property type="term" value="C:membrane"/>
    <property type="evidence" value="ECO:0007669"/>
    <property type="project" value="UniProtKB-SubCell"/>
</dbReference>
<evidence type="ECO:0000313" key="10">
    <source>
        <dbReference type="EMBL" id="KAG8229676.1"/>
    </source>
</evidence>
<feature type="signal peptide" evidence="9">
    <location>
        <begin position="1"/>
        <end position="35"/>
    </location>
</feature>
<keyword evidence="5 8" id="KW-0812">Transmembrane</keyword>
<dbReference type="GO" id="GO:0005315">
    <property type="term" value="F:phosphate transmembrane transporter activity"/>
    <property type="evidence" value="ECO:0007669"/>
    <property type="project" value="InterPro"/>
</dbReference>
<evidence type="ECO:0000256" key="3">
    <source>
        <dbReference type="ARBA" id="ARBA00022448"/>
    </source>
</evidence>
<feature type="transmembrane region" description="Helical" evidence="8">
    <location>
        <begin position="107"/>
        <end position="131"/>
    </location>
</feature>
<dbReference type="OrthoDB" id="260807at2759"/>
<keyword evidence="9" id="KW-0732">Signal</keyword>
<sequence length="161" mass="17150">MGHRPAKSPGLSELTAKLLPLGLFILVGTAGASSGLPEATSTVSWWPSASTSEMPDSAHPAWCDEVVWVLWVGFIAAFVLSFGTGANDVANAFGTTVGAKVLSLRNACILATFFELLGAAMIGNAFCFAIYTVCRFGLKTLTALVQPRMLQKEENEILRRL</sequence>
<dbReference type="Pfam" id="PF01384">
    <property type="entry name" value="PHO4"/>
    <property type="match status" value="1"/>
</dbReference>
<dbReference type="AlphaFoldDB" id="A0A8K0K8K6"/>
<evidence type="ECO:0000256" key="6">
    <source>
        <dbReference type="ARBA" id="ARBA00022989"/>
    </source>
</evidence>
<comment type="similarity">
    <text evidence="2">Belongs to the inorganic phosphate transporter (PiT) (TC 2.A.20) family.</text>
</comment>
<dbReference type="PANTHER" id="PTHR11101">
    <property type="entry name" value="PHOSPHATE TRANSPORTER"/>
    <property type="match status" value="1"/>
</dbReference>
<dbReference type="EMBL" id="KZ308440">
    <property type="protein sequence ID" value="KAG8229676.1"/>
    <property type="molecule type" value="Genomic_DNA"/>
</dbReference>
<evidence type="ECO:0000256" key="4">
    <source>
        <dbReference type="ARBA" id="ARBA00022592"/>
    </source>
</evidence>
<feature type="transmembrane region" description="Helical" evidence="8">
    <location>
        <begin position="66"/>
        <end position="86"/>
    </location>
</feature>
<gene>
    <name evidence="10" type="ORF">J437_LFUL010008</name>
</gene>
<name>A0A8K0K8K6_LADFU</name>
<proteinExistence type="inferred from homology"/>
<evidence type="ECO:0000313" key="11">
    <source>
        <dbReference type="Proteomes" id="UP000792457"/>
    </source>
</evidence>
<accession>A0A8K0K8K6</accession>
<dbReference type="GO" id="GO:0035435">
    <property type="term" value="P:phosphate ion transmembrane transport"/>
    <property type="evidence" value="ECO:0007669"/>
    <property type="project" value="TreeGrafter"/>
</dbReference>
<reference evidence="10" key="1">
    <citation type="submission" date="2013-04" db="EMBL/GenBank/DDBJ databases">
        <authorList>
            <person name="Qu J."/>
            <person name="Murali S.C."/>
            <person name="Bandaranaike D."/>
            <person name="Bellair M."/>
            <person name="Blankenburg K."/>
            <person name="Chao H."/>
            <person name="Dinh H."/>
            <person name="Doddapaneni H."/>
            <person name="Downs B."/>
            <person name="Dugan-Rocha S."/>
            <person name="Elkadiri S."/>
            <person name="Gnanaolivu R.D."/>
            <person name="Hernandez B."/>
            <person name="Javaid M."/>
            <person name="Jayaseelan J.C."/>
            <person name="Lee S."/>
            <person name="Li M."/>
            <person name="Ming W."/>
            <person name="Munidasa M."/>
            <person name="Muniz J."/>
            <person name="Nguyen L."/>
            <person name="Ongeri F."/>
            <person name="Osuji N."/>
            <person name="Pu L.-L."/>
            <person name="Puazo M."/>
            <person name="Qu C."/>
            <person name="Quiroz J."/>
            <person name="Raj R."/>
            <person name="Weissenberger G."/>
            <person name="Xin Y."/>
            <person name="Zou X."/>
            <person name="Han Y."/>
            <person name="Richards S."/>
            <person name="Worley K."/>
            <person name="Muzny D."/>
            <person name="Gibbs R."/>
        </authorList>
    </citation>
    <scope>NUCLEOTIDE SEQUENCE</scope>
    <source>
        <strain evidence="10">Sampled in the wild</strain>
    </source>
</reference>
<keyword evidence="4" id="KW-0592">Phosphate transport</keyword>
<keyword evidence="6 8" id="KW-1133">Transmembrane helix</keyword>
<comment type="subcellular location">
    <subcellularLocation>
        <location evidence="1">Membrane</location>
        <topology evidence="1">Multi-pass membrane protein</topology>
    </subcellularLocation>
</comment>
<evidence type="ECO:0000256" key="5">
    <source>
        <dbReference type="ARBA" id="ARBA00022692"/>
    </source>
</evidence>
<evidence type="ECO:0000256" key="8">
    <source>
        <dbReference type="SAM" id="Phobius"/>
    </source>
</evidence>
<keyword evidence="7 8" id="KW-0472">Membrane</keyword>
<dbReference type="PANTHER" id="PTHR11101:SF80">
    <property type="entry name" value="PHOSPHATE TRANSPORTER"/>
    <property type="match status" value="1"/>
</dbReference>
<protein>
    <submittedName>
        <fullName evidence="10">Uncharacterized protein</fullName>
    </submittedName>
</protein>